<organism evidence="3">
    <name type="scientific">Arundo donax</name>
    <name type="common">Giant reed</name>
    <name type="synonym">Donax arundinaceus</name>
    <dbReference type="NCBI Taxonomy" id="35708"/>
    <lineage>
        <taxon>Eukaryota</taxon>
        <taxon>Viridiplantae</taxon>
        <taxon>Streptophyta</taxon>
        <taxon>Embryophyta</taxon>
        <taxon>Tracheophyta</taxon>
        <taxon>Spermatophyta</taxon>
        <taxon>Magnoliopsida</taxon>
        <taxon>Liliopsida</taxon>
        <taxon>Poales</taxon>
        <taxon>Poaceae</taxon>
        <taxon>PACMAD clade</taxon>
        <taxon>Arundinoideae</taxon>
        <taxon>Arundineae</taxon>
        <taxon>Arundo</taxon>
    </lineage>
</organism>
<evidence type="ECO:0000256" key="1">
    <source>
        <dbReference type="SAM" id="MobiDB-lite"/>
    </source>
</evidence>
<accession>A0A0A8YUG2</accession>
<evidence type="ECO:0000313" key="3">
    <source>
        <dbReference type="EMBL" id="JAD30251.1"/>
    </source>
</evidence>
<feature type="region of interest" description="Disordered" evidence="1">
    <location>
        <begin position="77"/>
        <end position="96"/>
    </location>
</feature>
<name>A0A0A8YUG2_ARUDO</name>
<keyword evidence="2" id="KW-0732">Signal</keyword>
<proteinExistence type="predicted"/>
<reference evidence="3" key="1">
    <citation type="submission" date="2014-09" db="EMBL/GenBank/DDBJ databases">
        <authorList>
            <person name="Magalhaes I.L.F."/>
            <person name="Oliveira U."/>
            <person name="Santos F.R."/>
            <person name="Vidigal T.H.D.A."/>
            <person name="Brescovit A.D."/>
            <person name="Santos A.J."/>
        </authorList>
    </citation>
    <scope>NUCLEOTIDE SEQUENCE</scope>
    <source>
        <tissue evidence="3">Shoot tissue taken approximately 20 cm above the soil surface</tissue>
    </source>
</reference>
<evidence type="ECO:0000256" key="2">
    <source>
        <dbReference type="SAM" id="SignalP"/>
    </source>
</evidence>
<protein>
    <submittedName>
        <fullName evidence="3">Uncharacterized protein</fullName>
    </submittedName>
</protein>
<dbReference type="EMBL" id="GBRH01267644">
    <property type="protein sequence ID" value="JAD30251.1"/>
    <property type="molecule type" value="Transcribed_RNA"/>
</dbReference>
<reference evidence="3" key="2">
    <citation type="journal article" date="2015" name="Data Brief">
        <title>Shoot transcriptome of the giant reed, Arundo donax.</title>
        <authorList>
            <person name="Barrero R.A."/>
            <person name="Guerrero F.D."/>
            <person name="Moolhuijzen P."/>
            <person name="Goolsby J.A."/>
            <person name="Tidwell J."/>
            <person name="Bellgard S.E."/>
            <person name="Bellgard M.I."/>
        </authorList>
    </citation>
    <scope>NUCLEOTIDE SEQUENCE</scope>
    <source>
        <tissue evidence="3">Shoot tissue taken approximately 20 cm above the soil surface</tissue>
    </source>
</reference>
<feature type="signal peptide" evidence="2">
    <location>
        <begin position="1"/>
        <end position="18"/>
    </location>
</feature>
<sequence>MVAAAAAAALVVVAAAVADTSYVDPVEFRAAAGADRRQASANQEVSTAARELLGGDHGDRKMAAAAAQVMYGTSEAVSGHELSPSHRQLATARARCSSARRLKKPELLLLASRGIGQQGARRVPCW</sequence>
<feature type="chain" id="PRO_5002042231" evidence="2">
    <location>
        <begin position="19"/>
        <end position="126"/>
    </location>
</feature>
<dbReference type="AlphaFoldDB" id="A0A0A8YUG2"/>